<feature type="transmembrane region" description="Helical" evidence="10">
    <location>
        <begin position="106"/>
        <end position="124"/>
    </location>
</feature>
<dbReference type="Pfam" id="PF00001">
    <property type="entry name" value="7tm_1"/>
    <property type="match status" value="1"/>
</dbReference>
<protein>
    <recommendedName>
        <fullName evidence="12">G-protein coupled receptors family 1 profile domain-containing protein</fullName>
    </recommendedName>
</protein>
<dbReference type="PANTHER" id="PTHR24241">
    <property type="entry name" value="NEUROPEPTIDE RECEPTOR-RELATED G-PROTEIN COUPLED RECEPTOR"/>
    <property type="match status" value="1"/>
</dbReference>
<dbReference type="EMBL" id="CAUEEQ010010737">
    <property type="protein sequence ID" value="CAJ0934770.1"/>
    <property type="molecule type" value="Genomic_DNA"/>
</dbReference>
<evidence type="ECO:0000256" key="11">
    <source>
        <dbReference type="SAM" id="MobiDB-lite"/>
    </source>
</evidence>
<evidence type="ECO:0000256" key="8">
    <source>
        <dbReference type="ARBA" id="ARBA00023180"/>
    </source>
</evidence>
<keyword evidence="2" id="KW-1003">Cell membrane</keyword>
<keyword evidence="8 10" id="KW-0325">Glycoprotein</keyword>
<comment type="similarity">
    <text evidence="10">Belongs to the G-protein coupled receptor 1 family. Vasopressin/oxytocin receptor subfamily.</text>
</comment>
<keyword evidence="9 10" id="KW-0807">Transducer</keyword>
<gene>
    <name evidence="13" type="ORF">RIMI_LOCUS6060896</name>
</gene>
<feature type="domain" description="G-protein coupled receptors family 1 profile" evidence="12">
    <location>
        <begin position="48"/>
        <end position="282"/>
    </location>
</feature>
<evidence type="ECO:0000256" key="6">
    <source>
        <dbReference type="ARBA" id="ARBA00023136"/>
    </source>
</evidence>
<reference evidence="13" key="1">
    <citation type="submission" date="2023-07" db="EMBL/GenBank/DDBJ databases">
        <authorList>
            <person name="Stuckert A."/>
        </authorList>
    </citation>
    <scope>NUCLEOTIDE SEQUENCE</scope>
</reference>
<feature type="transmembrane region" description="Helical" evidence="10">
    <location>
        <begin position="189"/>
        <end position="213"/>
    </location>
</feature>
<evidence type="ECO:0000256" key="10">
    <source>
        <dbReference type="RuleBase" id="RU046427"/>
    </source>
</evidence>
<evidence type="ECO:0000256" key="9">
    <source>
        <dbReference type="ARBA" id="ARBA00023224"/>
    </source>
</evidence>
<dbReference type="InterPro" id="IPR001817">
    <property type="entry name" value="Vasoprsn_rcpt"/>
</dbReference>
<keyword evidence="3 10" id="KW-0812">Transmembrane</keyword>
<dbReference type="Gene3D" id="1.20.1070.10">
    <property type="entry name" value="Rhodopsin 7-helix transmembrane proteins"/>
    <property type="match status" value="1"/>
</dbReference>
<dbReference type="SUPFAM" id="SSF81321">
    <property type="entry name" value="Family A G protein-coupled receptor-like"/>
    <property type="match status" value="1"/>
</dbReference>
<evidence type="ECO:0000256" key="4">
    <source>
        <dbReference type="ARBA" id="ARBA00022989"/>
    </source>
</evidence>
<comment type="caution">
    <text evidence="10">Lacks conserved residue(s) required for the propagation of feature annotation.</text>
</comment>
<keyword evidence="7 10" id="KW-0675">Receptor</keyword>
<comment type="caution">
    <text evidence="13">The sequence shown here is derived from an EMBL/GenBank/DDBJ whole genome shotgun (WGS) entry which is preliminary data.</text>
</comment>
<feature type="region of interest" description="Disordered" evidence="11">
    <location>
        <begin position="298"/>
        <end position="336"/>
    </location>
</feature>
<evidence type="ECO:0000259" key="12">
    <source>
        <dbReference type="PROSITE" id="PS50262"/>
    </source>
</evidence>
<evidence type="ECO:0000313" key="14">
    <source>
        <dbReference type="Proteomes" id="UP001176940"/>
    </source>
</evidence>
<evidence type="ECO:0000256" key="2">
    <source>
        <dbReference type="ARBA" id="ARBA00022475"/>
    </source>
</evidence>
<keyword evidence="4 10" id="KW-1133">Transmembrane helix</keyword>
<dbReference type="PANTHER" id="PTHR24241:SF74">
    <property type="entry name" value="ARGININE VASOPRESSIN RECEPTOR 2"/>
    <property type="match status" value="1"/>
</dbReference>
<feature type="transmembrane region" description="Helical" evidence="10">
    <location>
        <begin position="66"/>
        <end position="86"/>
    </location>
</feature>
<feature type="transmembrane region" description="Helical" evidence="10">
    <location>
        <begin position="264"/>
        <end position="286"/>
    </location>
</feature>
<evidence type="ECO:0000256" key="7">
    <source>
        <dbReference type="ARBA" id="ARBA00023170"/>
    </source>
</evidence>
<dbReference type="PRINTS" id="PR00237">
    <property type="entry name" value="GPCRRHODOPSN"/>
</dbReference>
<keyword evidence="6 10" id="KW-0472">Membrane</keyword>
<keyword evidence="5 10" id="KW-0297">G-protein coupled receptor</keyword>
<dbReference type="InterPro" id="IPR000276">
    <property type="entry name" value="GPCR_Rhodpsn"/>
</dbReference>
<dbReference type="PRINTS" id="PR00896">
    <property type="entry name" value="VASOPRESSINR"/>
</dbReference>
<evidence type="ECO:0000256" key="3">
    <source>
        <dbReference type="ARBA" id="ARBA00022692"/>
    </source>
</evidence>
<proteinExistence type="inferred from homology"/>
<feature type="transmembrane region" description="Helical" evidence="10">
    <location>
        <begin position="145"/>
        <end position="169"/>
    </location>
</feature>
<accession>A0ABN9L9C0</accession>
<evidence type="ECO:0000256" key="1">
    <source>
        <dbReference type="ARBA" id="ARBA00004651"/>
    </source>
</evidence>
<dbReference type="PROSITE" id="PS00237">
    <property type="entry name" value="G_PROTEIN_RECEP_F1_1"/>
    <property type="match status" value="1"/>
</dbReference>
<keyword evidence="14" id="KW-1185">Reference proteome</keyword>
<dbReference type="InterPro" id="IPR017452">
    <property type="entry name" value="GPCR_Rhodpsn_7TM"/>
</dbReference>
<dbReference type="Proteomes" id="UP001176940">
    <property type="component" value="Unassembled WGS sequence"/>
</dbReference>
<organism evidence="13 14">
    <name type="scientific">Ranitomeya imitator</name>
    <name type="common">mimic poison frog</name>
    <dbReference type="NCBI Taxonomy" id="111125"/>
    <lineage>
        <taxon>Eukaryota</taxon>
        <taxon>Metazoa</taxon>
        <taxon>Chordata</taxon>
        <taxon>Craniata</taxon>
        <taxon>Vertebrata</taxon>
        <taxon>Euteleostomi</taxon>
        <taxon>Amphibia</taxon>
        <taxon>Batrachia</taxon>
        <taxon>Anura</taxon>
        <taxon>Neobatrachia</taxon>
        <taxon>Hyloidea</taxon>
        <taxon>Dendrobatidae</taxon>
        <taxon>Dendrobatinae</taxon>
        <taxon>Ranitomeya</taxon>
    </lineage>
</organism>
<feature type="transmembrane region" description="Helical" evidence="10">
    <location>
        <begin position="35"/>
        <end position="57"/>
    </location>
</feature>
<comment type="subcellular location">
    <subcellularLocation>
        <location evidence="1 10">Cell membrane</location>
        <topology evidence="1 10">Multi-pass membrane protein</topology>
    </subcellularLocation>
</comment>
<dbReference type="PROSITE" id="PS50262">
    <property type="entry name" value="G_PROTEIN_RECEP_F1_2"/>
    <property type="match status" value="1"/>
</dbReference>
<evidence type="ECO:0000313" key="13">
    <source>
        <dbReference type="EMBL" id="CAJ0934770.1"/>
    </source>
</evidence>
<name>A0ABN9L9C0_9NEOB</name>
<evidence type="ECO:0000256" key="5">
    <source>
        <dbReference type="ARBA" id="ARBA00023040"/>
    </source>
</evidence>
<sequence length="375" mass="41932">MEKLDHTERYEVSKNNGTKIAGWSKRDEHLAYAEISVLGIIFIAATIGNFILILVLWNRKKKLSRVYVFMLHLSLADLVVAFFQVLPQLIWDITDVFIGPDPLCRIIKYLQLVGMFASTYMIVVMTMDRCQAVCYPMVTFRKKRALWNSAICTSWSISLILSVPQAFIFSKTEIAPGIFECWAHFIEPWGLVAYVTWISIAIFLIPVVILSICQIKICWEIKINVFVKKHRKFLAHESQTGVISRVSSVHCVSKAMIKNVRMTVVTVVSYVTCWTPFFIVQMWAAWSADALDGQISASAPERDAGSDEATGVPHRKKTGGAGPGPATSIGPDRPPGTGDVSVHVCNTCGNRCLRSSGTEIFHIMYVNFMGANNNE</sequence>